<dbReference type="Gene3D" id="2.60.120.200">
    <property type="match status" value="1"/>
</dbReference>
<organism evidence="1">
    <name type="scientific">Mimivirus LCMiAC02</name>
    <dbReference type="NCBI Taxonomy" id="2506609"/>
    <lineage>
        <taxon>Viruses</taxon>
        <taxon>Varidnaviria</taxon>
        <taxon>Bamfordvirae</taxon>
        <taxon>Nucleocytoviricota</taxon>
        <taxon>Megaviricetes</taxon>
        <taxon>Imitervirales</taxon>
        <taxon>Mimiviridae</taxon>
        <taxon>Klosneuvirinae</taxon>
    </lineage>
</organism>
<accession>A0A4D5XER6</accession>
<dbReference type="EMBL" id="MK500410">
    <property type="protein sequence ID" value="QBK89244.1"/>
    <property type="molecule type" value="Genomic_DNA"/>
</dbReference>
<sequence length="394" mass="43565">MVDVKDHPCAQHCYDFECNLKDSCDNVDGVVSGPNVVEFKSAGGVLNLGKFVCFPDVNEKKIALDAINVNPCGFAISLWFFANDVTDVDARFFSKTGALPTESHKIQSHVVSAQLSDQKLKFRLKLGKDPKKGTTQWLTNNIVSINTWHHAVFWYDSCDGDVRIYLDGVQQQIQEFQEQVNPGPNEAHKFSEVKGKPVFQGPQLSAAGSQPSNVGMFGGWRVFDGCMDQLIIWKTPISQKVIDDLYNGGDGKKQVSLEKALSCARFPSPQSGKSCFLTLFKQVLCVKSCFDTLCDLLCNDCTLLSLSVDGVYLVKDIGLSGWPGSLDILEIKTKDDKTFYTLRLCLDTDKFYRCPLNVNNKTVQLTVTAGGSVKTPLKPFVITGFCRDSQKSCC</sequence>
<reference evidence="1" key="1">
    <citation type="journal article" date="2019" name="MBio">
        <title>Virus Genomes from Deep Sea Sediments Expand the Ocean Megavirome and Support Independent Origins of Viral Gigantism.</title>
        <authorList>
            <person name="Backstrom D."/>
            <person name="Yutin N."/>
            <person name="Jorgensen S.L."/>
            <person name="Dharamshi J."/>
            <person name="Homa F."/>
            <person name="Zaremba-Niedwiedzka K."/>
            <person name="Spang A."/>
            <person name="Wolf Y.I."/>
            <person name="Koonin E.V."/>
            <person name="Ettema T.J."/>
        </authorList>
    </citation>
    <scope>NUCLEOTIDE SEQUENCE</scope>
</reference>
<dbReference type="GO" id="GO:0030246">
    <property type="term" value="F:carbohydrate binding"/>
    <property type="evidence" value="ECO:0007669"/>
    <property type="project" value="UniProtKB-KW"/>
</dbReference>
<name>A0A4D5XER6_9VIRU</name>
<gene>
    <name evidence="1" type="ORF">LCMiAC02_03390</name>
</gene>
<evidence type="ECO:0000313" key="1">
    <source>
        <dbReference type="EMBL" id="QBK89244.1"/>
    </source>
</evidence>
<keyword evidence="1" id="KW-0430">Lectin</keyword>
<dbReference type="InterPro" id="IPR013320">
    <property type="entry name" value="ConA-like_dom_sf"/>
</dbReference>
<protein>
    <submittedName>
        <fullName evidence="1">Concanavalin A-like lectin/glucanase superfamily protein</fullName>
    </submittedName>
</protein>
<dbReference type="Pfam" id="PF13385">
    <property type="entry name" value="Laminin_G_3"/>
    <property type="match status" value="1"/>
</dbReference>
<proteinExistence type="predicted"/>
<dbReference type="SUPFAM" id="SSF49899">
    <property type="entry name" value="Concanavalin A-like lectins/glucanases"/>
    <property type="match status" value="1"/>
</dbReference>